<keyword evidence="1" id="KW-1133">Transmembrane helix</keyword>
<keyword evidence="1" id="KW-0812">Transmembrane</keyword>
<organism evidence="2 3">
    <name type="scientific">Bisgaardia hudsonensis</name>
    <dbReference type="NCBI Taxonomy" id="109472"/>
    <lineage>
        <taxon>Bacteria</taxon>
        <taxon>Pseudomonadati</taxon>
        <taxon>Pseudomonadota</taxon>
        <taxon>Gammaproteobacteria</taxon>
        <taxon>Pasteurellales</taxon>
        <taxon>Pasteurellaceae</taxon>
        <taxon>Bisgaardia</taxon>
    </lineage>
</organism>
<accession>A0A4R2N347</accession>
<dbReference type="Proteomes" id="UP000294841">
    <property type="component" value="Unassembled WGS sequence"/>
</dbReference>
<keyword evidence="3" id="KW-1185">Reference proteome</keyword>
<proteinExistence type="predicted"/>
<gene>
    <name evidence="2" type="ORF">EV697_101388</name>
</gene>
<evidence type="ECO:0000313" key="2">
    <source>
        <dbReference type="EMBL" id="TCP14249.1"/>
    </source>
</evidence>
<dbReference type="RefSeq" id="WP_132021969.1">
    <property type="nucleotide sequence ID" value="NZ_CP016605.1"/>
</dbReference>
<name>A0A4R2N347_9PAST</name>
<sequence>MLIFILKKLIILFLPSIFWIILTALGFGAQSLANLIELFVLLVLSLICVFIPENIIEFKYLLALLLIIAFVSRLLMPIIPE</sequence>
<dbReference type="AlphaFoldDB" id="A0A4R2N347"/>
<evidence type="ECO:0000313" key="3">
    <source>
        <dbReference type="Proteomes" id="UP000294841"/>
    </source>
</evidence>
<keyword evidence="1" id="KW-0472">Membrane</keyword>
<feature type="transmembrane region" description="Helical" evidence="1">
    <location>
        <begin position="9"/>
        <end position="29"/>
    </location>
</feature>
<evidence type="ECO:0000256" key="1">
    <source>
        <dbReference type="SAM" id="Phobius"/>
    </source>
</evidence>
<protein>
    <submittedName>
        <fullName evidence="2">Uncharacterized protein</fullName>
    </submittedName>
</protein>
<feature type="transmembrane region" description="Helical" evidence="1">
    <location>
        <begin position="35"/>
        <end position="53"/>
    </location>
</feature>
<dbReference type="EMBL" id="SLXI01000001">
    <property type="protein sequence ID" value="TCP14249.1"/>
    <property type="molecule type" value="Genomic_DNA"/>
</dbReference>
<feature type="transmembrane region" description="Helical" evidence="1">
    <location>
        <begin position="60"/>
        <end position="79"/>
    </location>
</feature>
<comment type="caution">
    <text evidence="2">The sequence shown here is derived from an EMBL/GenBank/DDBJ whole genome shotgun (WGS) entry which is preliminary data.</text>
</comment>
<reference evidence="2 3" key="1">
    <citation type="submission" date="2019-03" db="EMBL/GenBank/DDBJ databases">
        <title>Genomic Encyclopedia of Type Strains, Phase IV (KMG-IV): sequencing the most valuable type-strain genomes for metagenomic binning, comparative biology and taxonomic classification.</title>
        <authorList>
            <person name="Goeker M."/>
        </authorList>
    </citation>
    <scope>NUCLEOTIDE SEQUENCE [LARGE SCALE GENOMIC DNA]</scope>
    <source>
        <strain evidence="2 3">DSM 28231</strain>
    </source>
</reference>